<dbReference type="SUPFAM" id="SSF89447">
    <property type="entry name" value="AbrB/MazE/MraZ-like"/>
    <property type="match status" value="1"/>
</dbReference>
<accession>A0A6J7B770</accession>
<gene>
    <name evidence="4" type="ORF">UFOPK1458_00181</name>
    <name evidence="5" type="ORF">UFOPK3243_00333</name>
    <name evidence="3" type="ORF">UFOPK4180_00677</name>
</gene>
<dbReference type="AlphaFoldDB" id="A0A6J7B770"/>
<name>A0A6J7B770_9ZZZZ</name>
<dbReference type="GO" id="GO:0003677">
    <property type="term" value="F:DNA binding"/>
    <property type="evidence" value="ECO:0007669"/>
    <property type="project" value="InterPro"/>
</dbReference>
<protein>
    <submittedName>
        <fullName evidence="5">Unannotated protein</fullName>
    </submittedName>
</protein>
<dbReference type="InterPro" id="IPR037914">
    <property type="entry name" value="SpoVT-AbrB_sf"/>
</dbReference>
<reference evidence="5" key="1">
    <citation type="submission" date="2020-05" db="EMBL/GenBank/DDBJ databases">
        <authorList>
            <person name="Chiriac C."/>
            <person name="Salcher M."/>
            <person name="Ghai R."/>
            <person name="Kavagutti S V."/>
        </authorList>
    </citation>
    <scope>NUCLEOTIDE SEQUENCE</scope>
</reference>
<feature type="region of interest" description="Disordered" evidence="1">
    <location>
        <begin position="1"/>
        <end position="25"/>
    </location>
</feature>
<dbReference type="EMBL" id="CAFAZZ010000020">
    <property type="protein sequence ID" value="CAB4840891.1"/>
    <property type="molecule type" value="Genomic_DNA"/>
</dbReference>
<evidence type="ECO:0000256" key="1">
    <source>
        <dbReference type="SAM" id="MobiDB-lite"/>
    </source>
</evidence>
<feature type="domain" description="SpoVT-AbrB" evidence="2">
    <location>
        <begin position="21"/>
        <end position="66"/>
    </location>
</feature>
<dbReference type="Gene3D" id="2.10.260.10">
    <property type="match status" value="1"/>
</dbReference>
<evidence type="ECO:0000313" key="3">
    <source>
        <dbReference type="EMBL" id="CAB4367078.1"/>
    </source>
</evidence>
<organism evidence="5">
    <name type="scientific">freshwater metagenome</name>
    <dbReference type="NCBI Taxonomy" id="449393"/>
    <lineage>
        <taxon>unclassified sequences</taxon>
        <taxon>metagenomes</taxon>
        <taxon>ecological metagenomes</taxon>
    </lineage>
</organism>
<dbReference type="SMART" id="SM00966">
    <property type="entry name" value="SpoVT_AbrB"/>
    <property type="match status" value="1"/>
</dbReference>
<evidence type="ECO:0000313" key="4">
    <source>
        <dbReference type="EMBL" id="CAB4539129.1"/>
    </source>
</evidence>
<evidence type="ECO:0000313" key="5">
    <source>
        <dbReference type="EMBL" id="CAB4840891.1"/>
    </source>
</evidence>
<dbReference type="EMBL" id="CAEZSQ010000021">
    <property type="protein sequence ID" value="CAB4539129.1"/>
    <property type="molecule type" value="Genomic_DNA"/>
</dbReference>
<proteinExistence type="predicted"/>
<dbReference type="EMBL" id="CAESPC010000102">
    <property type="protein sequence ID" value="CAB4367078.1"/>
    <property type="molecule type" value="Genomic_DNA"/>
</dbReference>
<dbReference type="InterPro" id="IPR007159">
    <property type="entry name" value="SpoVT-AbrB_dom"/>
</dbReference>
<sequence length="94" mass="10412">MTRKVKTKDVKATRRGRTSTSRISTQHQVTVPVDILRAIGLQAGDTVKFEIKDGAIAMVAEDHADHPLGHLIGAGNGIYDNFDLAQEREAMWQR</sequence>
<evidence type="ECO:0000259" key="2">
    <source>
        <dbReference type="SMART" id="SM00966"/>
    </source>
</evidence>